<dbReference type="AlphaFoldDB" id="K0UZ07"/>
<protein>
    <recommendedName>
        <fullName evidence="3">Orn/DAP/Arg decarboxylase 2 N-terminal domain-containing protein</fullName>
    </recommendedName>
</protein>
<reference evidence="1 2" key="1">
    <citation type="journal article" date="2012" name="J. Bacteriol.">
        <title>Complete Genome Sequence of Mycobacterium vaccae Type Strain ATCC 25954.</title>
        <authorList>
            <person name="Ho Y.S."/>
            <person name="Adroub S.A."/>
            <person name="Abadi M."/>
            <person name="Al Alwan B."/>
            <person name="Alkhateeb R."/>
            <person name="Gao G."/>
            <person name="Ragab A."/>
            <person name="Ali S."/>
            <person name="van Soolingen D."/>
            <person name="Bitter W."/>
            <person name="Pain A."/>
            <person name="Abdallah A.M."/>
        </authorList>
    </citation>
    <scope>NUCLEOTIDE SEQUENCE [LARGE SCALE GENOMIC DNA]</scope>
    <source>
        <strain evidence="1 2">ATCC 25954</strain>
    </source>
</reference>
<dbReference type="eggNOG" id="COG0019">
    <property type="taxonomic scope" value="Bacteria"/>
</dbReference>
<proteinExistence type="predicted"/>
<evidence type="ECO:0008006" key="3">
    <source>
        <dbReference type="Google" id="ProtNLM"/>
    </source>
</evidence>
<keyword evidence="2" id="KW-1185">Reference proteome</keyword>
<dbReference type="Proteomes" id="UP000006072">
    <property type="component" value="Unassembled WGS sequence"/>
</dbReference>
<dbReference type="SUPFAM" id="SSF51419">
    <property type="entry name" value="PLP-binding barrel"/>
    <property type="match status" value="1"/>
</dbReference>
<dbReference type="InterPro" id="IPR029066">
    <property type="entry name" value="PLP-binding_barrel"/>
</dbReference>
<comment type="caution">
    <text evidence="1">The sequence shown here is derived from an EMBL/GenBank/DDBJ whole genome shotgun (WGS) entry which is preliminary data.</text>
</comment>
<dbReference type="EMBL" id="ALQA01000005">
    <property type="protein sequence ID" value="EJZ12006.1"/>
    <property type="molecule type" value="Genomic_DNA"/>
</dbReference>
<organism evidence="1 2">
    <name type="scientific">Mycolicibacterium vaccae ATCC 25954</name>
    <dbReference type="NCBI Taxonomy" id="1194972"/>
    <lineage>
        <taxon>Bacteria</taxon>
        <taxon>Bacillati</taxon>
        <taxon>Actinomycetota</taxon>
        <taxon>Actinomycetes</taxon>
        <taxon>Mycobacteriales</taxon>
        <taxon>Mycobacteriaceae</taxon>
        <taxon>Mycolicibacterium</taxon>
    </lineage>
</organism>
<name>K0UZ07_MYCVA</name>
<sequence length="230" mass="24364">MGAYTECMALPEVSPSRHGLPASIQSVRRILKPVGCGLPATTLRDPAVAACVCARGLTVTVCGERELMLAQTTGVRPRQVVLRCGRDPAMIRRAVALGVARFVVSADRHVDLLAAGPPPDKHVFLDELSPVDVGSRRVEVVGMHCDIGTSPAPGQWGAAVERLLGRLASMRGRGPLLGRISLSGGSSETWLGGHTPQLRRMAAEVEDALDDGCARWRLPRPAMVLTPSTG</sequence>
<accession>K0UZ07</accession>
<dbReference type="PATRIC" id="fig|1194972.3.peg.744"/>
<dbReference type="HOGENOM" id="CLU_099420_0_0_11"/>
<evidence type="ECO:0000313" key="1">
    <source>
        <dbReference type="EMBL" id="EJZ12006.1"/>
    </source>
</evidence>
<evidence type="ECO:0000313" key="2">
    <source>
        <dbReference type="Proteomes" id="UP000006072"/>
    </source>
</evidence>
<dbReference type="Gene3D" id="3.20.20.10">
    <property type="entry name" value="Alanine racemase"/>
    <property type="match status" value="2"/>
</dbReference>
<gene>
    <name evidence="1" type="ORF">MVAC_03681</name>
</gene>